<evidence type="ECO:0000313" key="2">
    <source>
        <dbReference type="Proteomes" id="UP000789803"/>
    </source>
</evidence>
<dbReference type="EMBL" id="CAJHOF010000033">
    <property type="protein sequence ID" value="CAD7289817.1"/>
    <property type="molecule type" value="Genomic_DNA"/>
</dbReference>
<name>A0ABM8Q9Z7_9BACT</name>
<proteinExistence type="predicted"/>
<keyword evidence="2" id="KW-1185">Reference proteome</keyword>
<comment type="caution">
    <text evidence="1">The sequence shown here is derived from an EMBL/GenBank/DDBJ whole genome shotgun (WGS) entry which is preliminary data.</text>
</comment>
<dbReference type="RefSeq" id="WP_229933671.1">
    <property type="nucleotide sequence ID" value="NZ_CAJHOF010000033.1"/>
</dbReference>
<organism evidence="1 2">
    <name type="scientific">Campylobacter majalis</name>
    <dbReference type="NCBI Taxonomy" id="2790656"/>
    <lineage>
        <taxon>Bacteria</taxon>
        <taxon>Pseudomonadati</taxon>
        <taxon>Campylobacterota</taxon>
        <taxon>Epsilonproteobacteria</taxon>
        <taxon>Campylobacterales</taxon>
        <taxon>Campylobacteraceae</taxon>
        <taxon>Campylobacter</taxon>
    </lineage>
</organism>
<evidence type="ECO:0000313" key="1">
    <source>
        <dbReference type="EMBL" id="CAD7289817.1"/>
    </source>
</evidence>
<evidence type="ECO:0008006" key="3">
    <source>
        <dbReference type="Google" id="ProtNLM"/>
    </source>
</evidence>
<protein>
    <recommendedName>
        <fullName evidence="3">DUF115 domain-containing protein</fullName>
    </recommendedName>
</protein>
<reference evidence="1 2" key="1">
    <citation type="submission" date="2020-11" db="EMBL/GenBank/DDBJ databases">
        <authorList>
            <person name="Peeters C."/>
        </authorList>
    </citation>
    <scope>NUCLEOTIDE SEQUENCE [LARGE SCALE GENOMIC DNA]</scope>
    <source>
        <strain evidence="1 2">LMG 7974</strain>
    </source>
</reference>
<sequence>MQNIQLLKAISKTKLIKSGYSWLLGDMDFCMNILEKKYDKHLLSNFDAVLSEKDERVALLSDRYFMYNQEKKYIDFILKIFEKNDNCCIIDTHFTSINYEYFLSYLNSGIDIKFQYLLLHQYIHFIGKKNRFFKIDDKDLLVLFFLFSLREQPLSQFFLFPKDEICLVSNYDCLFPMFFKQKSLVANYSLMAKEAGLYIIK</sequence>
<dbReference type="Proteomes" id="UP000789803">
    <property type="component" value="Unassembled WGS sequence"/>
</dbReference>
<gene>
    <name evidence="1" type="ORF">LMG7974_01900</name>
</gene>
<accession>A0ABM8Q9Z7</accession>